<evidence type="ECO:0000313" key="3">
    <source>
        <dbReference type="Proteomes" id="UP000221260"/>
    </source>
</evidence>
<reference evidence="2 3" key="1">
    <citation type="submission" date="2017-05" db="EMBL/GenBank/DDBJ databases">
        <title>Complete genome sequence of Escherichia phage ST0.</title>
        <authorList>
            <person name="Liu X."/>
            <person name="Liu H."/>
            <person name="Li J."/>
        </authorList>
    </citation>
    <scope>NUCLEOTIDE SEQUENCE [LARGE SCALE GENOMIC DNA]</scope>
</reference>
<accession>A0A218M9T8</accession>
<protein>
    <submittedName>
        <fullName evidence="2">Uncharacterized protein</fullName>
    </submittedName>
</protein>
<feature type="compositionally biased region" description="Gly residues" evidence="1">
    <location>
        <begin position="24"/>
        <end position="34"/>
    </location>
</feature>
<dbReference type="GeneID" id="40084329"/>
<dbReference type="Proteomes" id="UP000221260">
    <property type="component" value="Genome"/>
</dbReference>
<feature type="region of interest" description="Disordered" evidence="1">
    <location>
        <begin position="24"/>
        <end position="47"/>
    </location>
</feature>
<evidence type="ECO:0000313" key="2">
    <source>
        <dbReference type="EMBL" id="ASD53729.1"/>
    </source>
</evidence>
<sequence length="93" mass="9378">MKKLVIGLFAVMMAFSVGATTGAAGGSAGAGGNQSSGPSNGSVNASHSQGIENIKSSYINSTAGQATEAWSKGRVVTRSVFCDMPNYVAKCDK</sequence>
<organism evidence="2 3">
    <name type="scientific">Escherichia phage ST0</name>
    <dbReference type="NCBI Taxonomy" id="2005047"/>
    <lineage>
        <taxon>Viruses</taxon>
        <taxon>Duplodnaviria</taxon>
        <taxon>Heunggongvirae</taxon>
        <taxon>Uroviricota</taxon>
        <taxon>Caudoviricetes</taxon>
        <taxon>Pantevenvirales</taxon>
        <taxon>Straboviridae</taxon>
        <taxon>Tevenvirinae</taxon>
        <taxon>Mosigvirus</taxon>
        <taxon>Mosigvirus JS09</taxon>
    </lineage>
</organism>
<evidence type="ECO:0000256" key="1">
    <source>
        <dbReference type="SAM" id="MobiDB-lite"/>
    </source>
</evidence>
<dbReference type="KEGG" id="vg:40084329"/>
<dbReference type="EMBL" id="MF044457">
    <property type="protein sequence ID" value="ASD53729.1"/>
    <property type="molecule type" value="Genomic_DNA"/>
</dbReference>
<dbReference type="RefSeq" id="YP_009608307.1">
    <property type="nucleotide sequence ID" value="NC_041990.1"/>
</dbReference>
<proteinExistence type="predicted"/>
<name>A0A218M9T8_9CAUD</name>